<reference evidence="2" key="1">
    <citation type="journal article" date="2019" name="Int. J. Syst. Evol. Microbiol.">
        <title>The Global Catalogue of Microorganisms (GCM) 10K type strain sequencing project: providing services to taxonomists for standard genome sequencing and annotation.</title>
        <authorList>
            <consortium name="The Broad Institute Genomics Platform"/>
            <consortium name="The Broad Institute Genome Sequencing Center for Infectious Disease"/>
            <person name="Wu L."/>
            <person name="Ma J."/>
        </authorList>
    </citation>
    <scope>NUCLEOTIDE SEQUENCE [LARGE SCALE GENOMIC DNA]</scope>
    <source>
        <strain evidence="2">CGMCC 4.7198</strain>
    </source>
</reference>
<evidence type="ECO:0000313" key="2">
    <source>
        <dbReference type="Proteomes" id="UP001596957"/>
    </source>
</evidence>
<sequence>MFTGIEEVDWASMGHAYTESATDVPDLLWGLASDDPARRDIALDGMYGAVHHQGDVYDSTVACIPFLFELIATPTVADRDAIVGLLRSIAGETEPDPGQLGGMFEDEEEDAEWIRPFLDASALIRGRADFFLGLLDDPDAELRAALPGALAHLHSDPARVFATLCDRLSVESDAEAVRALARAIGRLAVDHAETLGAVAGPVLRDIVDRTTDPELRMTGLAQLARCAPSLLPANTAELAVDVMRLAYETKHGAEEEKEPEPERPRTDTMVSYLRELEAGHRKSVDAELAGDLLEELHRALGDRTEERFDLLNEQLRSPDWGQRVAAVRMSGLLLTGWRAPDDLSVFLIAQQLLEEEPDLSERALGELSYVAPIAGIVADVLAACVEEWDEEWEPGGWQRTLYGRALEALALQGDVRAVPALVDVMAEGGDIPEYLARWVEEIDPEAAAPLGPVLLRRLAALPSDDRSQDKGRLIDTLGVLAPAEALPLLIGLLQDEQGRMTVWSALRALTRYGRAAAEAAPRLRELVTDETTSTEVGLDAAEALWAVTGEVEPVLPVVREGLDSDHWYGRSAALRILRSLGPAGAPLAPRLRELIAAPGTNAPEAVALWKVTGDAAAALPVLLSEWTATPRSRPATAACLAEMGPAAAPALPLIREELASVRRHNNDNSTGNMRYDVASDEALLRDCRTIVAALDG</sequence>
<dbReference type="SUPFAM" id="SSF48371">
    <property type="entry name" value="ARM repeat"/>
    <property type="match status" value="1"/>
</dbReference>
<name>A0ABW2W175_9ACTN</name>
<dbReference type="EMBL" id="JBHTEC010000008">
    <property type="protein sequence ID" value="MFD0288659.1"/>
    <property type="molecule type" value="Genomic_DNA"/>
</dbReference>
<evidence type="ECO:0000313" key="1">
    <source>
        <dbReference type="EMBL" id="MFD0288659.1"/>
    </source>
</evidence>
<accession>A0ABW2W175</accession>
<proteinExistence type="predicted"/>
<dbReference type="InterPro" id="IPR016024">
    <property type="entry name" value="ARM-type_fold"/>
</dbReference>
<keyword evidence="2" id="KW-1185">Reference proteome</keyword>
<organism evidence="1 2">
    <name type="scientific">Streptomyces lutosisoli</name>
    <dbReference type="NCBI Taxonomy" id="2665721"/>
    <lineage>
        <taxon>Bacteria</taxon>
        <taxon>Bacillati</taxon>
        <taxon>Actinomycetota</taxon>
        <taxon>Actinomycetes</taxon>
        <taxon>Kitasatosporales</taxon>
        <taxon>Streptomycetaceae</taxon>
        <taxon>Streptomyces</taxon>
    </lineage>
</organism>
<dbReference type="Proteomes" id="UP001596957">
    <property type="component" value="Unassembled WGS sequence"/>
</dbReference>
<dbReference type="Gene3D" id="1.25.10.10">
    <property type="entry name" value="Leucine-rich Repeat Variant"/>
    <property type="match status" value="2"/>
</dbReference>
<gene>
    <name evidence="1" type="ORF">ACFQZP_45110</name>
</gene>
<dbReference type="RefSeq" id="WP_381253424.1">
    <property type="nucleotide sequence ID" value="NZ_JBHTBI010000009.1"/>
</dbReference>
<protein>
    <submittedName>
        <fullName evidence="1">HEAT repeat domain-containing protein</fullName>
    </submittedName>
</protein>
<comment type="caution">
    <text evidence="1">The sequence shown here is derived from an EMBL/GenBank/DDBJ whole genome shotgun (WGS) entry which is preliminary data.</text>
</comment>
<dbReference type="InterPro" id="IPR011989">
    <property type="entry name" value="ARM-like"/>
</dbReference>